<dbReference type="SUPFAM" id="SSF51735">
    <property type="entry name" value="NAD(P)-binding Rossmann-fold domains"/>
    <property type="match status" value="1"/>
</dbReference>
<dbReference type="Gene3D" id="3.40.50.720">
    <property type="entry name" value="NAD(P)-binding Rossmann-like Domain"/>
    <property type="match status" value="1"/>
</dbReference>
<sequence>MDKAKIGVIGAGWWATEFHIPNLKKRDDVELVSVCKLEQDQLDFVKNKFDFKFSSTDFNEMLNFSPLDGVIIASPHFAHFDNAKASLEKGCHVLIEKPMTTNSSDAEKL</sequence>
<protein>
    <recommendedName>
        <fullName evidence="1">Gfo/Idh/MocA-like oxidoreductase N-terminal domain-containing protein</fullName>
    </recommendedName>
</protein>
<reference evidence="2" key="1">
    <citation type="submission" date="2018-05" db="EMBL/GenBank/DDBJ databases">
        <authorList>
            <person name="Lanie J.A."/>
            <person name="Ng W.-L."/>
            <person name="Kazmierczak K.M."/>
            <person name="Andrzejewski T.M."/>
            <person name="Davidsen T.M."/>
            <person name="Wayne K.J."/>
            <person name="Tettelin H."/>
            <person name="Glass J.I."/>
            <person name="Rusch D."/>
            <person name="Podicherti R."/>
            <person name="Tsui H.-C.T."/>
            <person name="Winkler M.E."/>
        </authorList>
    </citation>
    <scope>NUCLEOTIDE SEQUENCE</scope>
</reference>
<dbReference type="GO" id="GO:0000166">
    <property type="term" value="F:nucleotide binding"/>
    <property type="evidence" value="ECO:0007669"/>
    <property type="project" value="InterPro"/>
</dbReference>
<feature type="domain" description="Gfo/Idh/MocA-like oxidoreductase N-terminal" evidence="1">
    <location>
        <begin position="5"/>
        <end position="109"/>
    </location>
</feature>
<dbReference type="InterPro" id="IPR000683">
    <property type="entry name" value="Gfo/Idh/MocA-like_OxRdtase_N"/>
</dbReference>
<dbReference type="InterPro" id="IPR036291">
    <property type="entry name" value="NAD(P)-bd_dom_sf"/>
</dbReference>
<dbReference type="AlphaFoldDB" id="A0A382SJ21"/>
<evidence type="ECO:0000259" key="1">
    <source>
        <dbReference type="Pfam" id="PF01408"/>
    </source>
</evidence>
<dbReference type="InterPro" id="IPR051450">
    <property type="entry name" value="Gfo/Idh/MocA_Oxidoreductases"/>
</dbReference>
<dbReference type="Pfam" id="PF01408">
    <property type="entry name" value="GFO_IDH_MocA"/>
    <property type="match status" value="1"/>
</dbReference>
<organism evidence="2">
    <name type="scientific">marine metagenome</name>
    <dbReference type="NCBI Taxonomy" id="408172"/>
    <lineage>
        <taxon>unclassified sequences</taxon>
        <taxon>metagenomes</taxon>
        <taxon>ecological metagenomes</taxon>
    </lineage>
</organism>
<gene>
    <name evidence="2" type="ORF">METZ01_LOCUS362723</name>
</gene>
<evidence type="ECO:0000313" key="2">
    <source>
        <dbReference type="EMBL" id="SVD09869.1"/>
    </source>
</evidence>
<dbReference type="PANTHER" id="PTHR43377:SF1">
    <property type="entry name" value="BILIVERDIN REDUCTASE A"/>
    <property type="match status" value="1"/>
</dbReference>
<accession>A0A382SJ21</accession>
<proteinExistence type="predicted"/>
<feature type="non-terminal residue" evidence="2">
    <location>
        <position position="109"/>
    </location>
</feature>
<name>A0A382SJ21_9ZZZZ</name>
<dbReference type="PANTHER" id="PTHR43377">
    <property type="entry name" value="BILIVERDIN REDUCTASE A"/>
    <property type="match status" value="1"/>
</dbReference>
<dbReference type="EMBL" id="UINC01129461">
    <property type="protein sequence ID" value="SVD09869.1"/>
    <property type="molecule type" value="Genomic_DNA"/>
</dbReference>